<dbReference type="InterPro" id="IPR051803">
    <property type="entry name" value="TA_system_RelE-like_toxin"/>
</dbReference>
<dbReference type="InterPro" id="IPR035093">
    <property type="entry name" value="RelE/ParE_toxin_dom_sf"/>
</dbReference>
<protein>
    <recommendedName>
        <fullName evidence="5">Plasmid stabilization system</fullName>
    </recommendedName>
</protein>
<dbReference type="OrthoDB" id="199685at2"/>
<dbReference type="STRING" id="42253.NITMOv2_4748"/>
<dbReference type="AlphaFoldDB" id="A0A0K2GKG1"/>
<evidence type="ECO:0000256" key="1">
    <source>
        <dbReference type="ARBA" id="ARBA00006226"/>
    </source>
</evidence>
<organism evidence="3 4">
    <name type="scientific">Nitrospira moscoviensis</name>
    <dbReference type="NCBI Taxonomy" id="42253"/>
    <lineage>
        <taxon>Bacteria</taxon>
        <taxon>Pseudomonadati</taxon>
        <taxon>Nitrospirota</taxon>
        <taxon>Nitrospiria</taxon>
        <taxon>Nitrospirales</taxon>
        <taxon>Nitrospiraceae</taxon>
        <taxon>Nitrospira</taxon>
    </lineage>
</organism>
<dbReference type="PANTHER" id="PTHR33755:SF8">
    <property type="entry name" value="TOXIN PARE2"/>
    <property type="match status" value="1"/>
</dbReference>
<dbReference type="PANTHER" id="PTHR33755">
    <property type="entry name" value="TOXIN PARE1-RELATED"/>
    <property type="match status" value="1"/>
</dbReference>
<reference evidence="3 4" key="1">
    <citation type="journal article" date="2015" name="Proc. Natl. Acad. Sci. U.S.A.">
        <title>Expanded metabolic versatility of ubiquitous nitrite-oxidizing bacteria from the genus Nitrospira.</title>
        <authorList>
            <person name="Koch H."/>
            <person name="Lucker S."/>
            <person name="Albertsen M."/>
            <person name="Kitzinger K."/>
            <person name="Herbold C."/>
            <person name="Spieck E."/>
            <person name="Nielsen P.H."/>
            <person name="Wagner M."/>
            <person name="Daims H."/>
        </authorList>
    </citation>
    <scope>NUCLEOTIDE SEQUENCE [LARGE SCALE GENOMIC DNA]</scope>
    <source>
        <strain evidence="3 4">NSP M-1</strain>
    </source>
</reference>
<accession>A0A0K2GKG1</accession>
<dbReference type="PATRIC" id="fig|42253.5.peg.4681"/>
<dbReference type="Gene3D" id="3.30.2310.20">
    <property type="entry name" value="RelE-like"/>
    <property type="match status" value="1"/>
</dbReference>
<dbReference type="EMBL" id="CP011801">
    <property type="protein sequence ID" value="ALA61117.1"/>
    <property type="molecule type" value="Genomic_DNA"/>
</dbReference>
<evidence type="ECO:0000313" key="4">
    <source>
        <dbReference type="Proteomes" id="UP000069205"/>
    </source>
</evidence>
<evidence type="ECO:0000256" key="2">
    <source>
        <dbReference type="ARBA" id="ARBA00022649"/>
    </source>
</evidence>
<name>A0A0K2GKG1_NITMO</name>
<dbReference type="RefSeq" id="WP_053381826.1">
    <property type="nucleotide sequence ID" value="NZ_CP011801.1"/>
</dbReference>
<dbReference type="Proteomes" id="UP000069205">
    <property type="component" value="Chromosome"/>
</dbReference>
<comment type="similarity">
    <text evidence="1">Belongs to the RelE toxin family.</text>
</comment>
<evidence type="ECO:0000313" key="3">
    <source>
        <dbReference type="EMBL" id="ALA61117.1"/>
    </source>
</evidence>
<dbReference type="Pfam" id="PF05016">
    <property type="entry name" value="ParE_toxin"/>
    <property type="match status" value="1"/>
</dbReference>
<evidence type="ECO:0008006" key="5">
    <source>
        <dbReference type="Google" id="ProtNLM"/>
    </source>
</evidence>
<gene>
    <name evidence="3" type="ORF">NITMOv2_4748</name>
</gene>
<proteinExistence type="inferred from homology"/>
<keyword evidence="2" id="KW-1277">Toxin-antitoxin system</keyword>
<dbReference type="InterPro" id="IPR007712">
    <property type="entry name" value="RelE/ParE_toxin"/>
</dbReference>
<keyword evidence="4" id="KW-1185">Reference proteome</keyword>
<sequence>MRRVRVRKIARTEISAAFDWYLERSPAAARQFLDAVDEVITAIEDSPLRHPIIRGRLRRVLVRRFPYAVYYKVYSSTISVIGVIHGHRHPDTWLERAQ</sequence>
<dbReference type="KEGG" id="nmv:NITMOv2_4748"/>